<reference evidence="1 2" key="1">
    <citation type="submission" date="2015-01" db="EMBL/GenBank/DDBJ databases">
        <title>Evolution of Trichinella species and genotypes.</title>
        <authorList>
            <person name="Korhonen P.K."/>
            <person name="Edoardo P."/>
            <person name="Giuseppe L.R."/>
            <person name="Gasser R.B."/>
        </authorList>
    </citation>
    <scope>NUCLEOTIDE SEQUENCE [LARGE SCALE GENOMIC DNA]</scope>
    <source>
        <strain evidence="1">ISS2496</strain>
    </source>
</reference>
<dbReference type="AlphaFoldDB" id="A0A0V0YXN7"/>
<accession>A0A0V0YXN7</accession>
<protein>
    <submittedName>
        <fullName evidence="1">Uncharacterized protein</fullName>
    </submittedName>
</protein>
<keyword evidence="2" id="KW-1185">Reference proteome</keyword>
<comment type="caution">
    <text evidence="1">The sequence shown here is derived from an EMBL/GenBank/DDBJ whole genome shotgun (WGS) entry which is preliminary data.</text>
</comment>
<sequence>MDPKVCGKLLTLHRRGYGVDVEALRDRFPLRRSAGKGPKMGSH</sequence>
<evidence type="ECO:0000313" key="2">
    <source>
        <dbReference type="Proteomes" id="UP000054783"/>
    </source>
</evidence>
<gene>
    <name evidence="1" type="ORF">T12_14558</name>
</gene>
<organism evidence="1 2">
    <name type="scientific">Trichinella patagoniensis</name>
    <dbReference type="NCBI Taxonomy" id="990121"/>
    <lineage>
        <taxon>Eukaryota</taxon>
        <taxon>Metazoa</taxon>
        <taxon>Ecdysozoa</taxon>
        <taxon>Nematoda</taxon>
        <taxon>Enoplea</taxon>
        <taxon>Dorylaimia</taxon>
        <taxon>Trichinellida</taxon>
        <taxon>Trichinellidae</taxon>
        <taxon>Trichinella</taxon>
    </lineage>
</organism>
<dbReference type="EMBL" id="JYDQ01001584">
    <property type="protein sequence ID" value="KRY04977.1"/>
    <property type="molecule type" value="Genomic_DNA"/>
</dbReference>
<feature type="non-terminal residue" evidence="1">
    <location>
        <position position="43"/>
    </location>
</feature>
<proteinExistence type="predicted"/>
<evidence type="ECO:0000313" key="1">
    <source>
        <dbReference type="EMBL" id="KRY04977.1"/>
    </source>
</evidence>
<name>A0A0V0YXN7_9BILA</name>
<dbReference type="Proteomes" id="UP000054783">
    <property type="component" value="Unassembled WGS sequence"/>
</dbReference>